<accession>A0A699XCQ6</accession>
<dbReference type="AlphaFoldDB" id="A0A699XCQ6"/>
<dbReference type="EMBL" id="BKCJ011820155">
    <property type="protein sequence ID" value="GFD55656.1"/>
    <property type="molecule type" value="Genomic_DNA"/>
</dbReference>
<evidence type="ECO:0000256" key="1">
    <source>
        <dbReference type="SAM" id="MobiDB-lite"/>
    </source>
</evidence>
<proteinExistence type="predicted"/>
<reference evidence="2" key="1">
    <citation type="journal article" date="2019" name="Sci. Rep.">
        <title>Draft genome of Tanacetum cinerariifolium, the natural source of mosquito coil.</title>
        <authorList>
            <person name="Yamashiro T."/>
            <person name="Shiraishi A."/>
            <person name="Satake H."/>
            <person name="Nakayama K."/>
        </authorList>
    </citation>
    <scope>NUCLEOTIDE SEQUENCE</scope>
</reference>
<evidence type="ECO:0000313" key="2">
    <source>
        <dbReference type="EMBL" id="GFD55656.1"/>
    </source>
</evidence>
<protein>
    <submittedName>
        <fullName evidence="2">Uncharacterized protein</fullName>
    </submittedName>
</protein>
<feature type="region of interest" description="Disordered" evidence="1">
    <location>
        <begin position="55"/>
        <end position="93"/>
    </location>
</feature>
<sequence>GQAARQAGLAAGTALDLVPAHHRHLADRVAGTGVAHLHPLAALDPDLRDLRDRLRSVRRRRHPGKHVRRSQDMARRHPARGRPLQIAGRRGQP</sequence>
<comment type="caution">
    <text evidence="2">The sequence shown here is derived from an EMBL/GenBank/DDBJ whole genome shotgun (WGS) entry which is preliminary data.</text>
</comment>
<gene>
    <name evidence="2" type="ORF">Tci_927625</name>
</gene>
<feature type="compositionally biased region" description="Basic residues" evidence="1">
    <location>
        <begin position="56"/>
        <end position="68"/>
    </location>
</feature>
<organism evidence="2">
    <name type="scientific">Tanacetum cinerariifolium</name>
    <name type="common">Dalmatian daisy</name>
    <name type="synonym">Chrysanthemum cinerariifolium</name>
    <dbReference type="NCBI Taxonomy" id="118510"/>
    <lineage>
        <taxon>Eukaryota</taxon>
        <taxon>Viridiplantae</taxon>
        <taxon>Streptophyta</taxon>
        <taxon>Embryophyta</taxon>
        <taxon>Tracheophyta</taxon>
        <taxon>Spermatophyta</taxon>
        <taxon>Magnoliopsida</taxon>
        <taxon>eudicotyledons</taxon>
        <taxon>Gunneridae</taxon>
        <taxon>Pentapetalae</taxon>
        <taxon>asterids</taxon>
        <taxon>campanulids</taxon>
        <taxon>Asterales</taxon>
        <taxon>Asteraceae</taxon>
        <taxon>Asteroideae</taxon>
        <taxon>Anthemideae</taxon>
        <taxon>Anthemidinae</taxon>
        <taxon>Tanacetum</taxon>
    </lineage>
</organism>
<feature type="non-terminal residue" evidence="2">
    <location>
        <position position="93"/>
    </location>
</feature>
<feature type="non-terminal residue" evidence="2">
    <location>
        <position position="1"/>
    </location>
</feature>
<name>A0A699XCQ6_TANCI</name>